<dbReference type="EMBL" id="QJNS01000240">
    <property type="protein sequence ID" value="RYO81806.1"/>
    <property type="molecule type" value="Genomic_DNA"/>
</dbReference>
<reference evidence="4 5" key="1">
    <citation type="submission" date="2018-06" db="EMBL/GenBank/DDBJ databases">
        <title>Complete Genomes of Monosporascus.</title>
        <authorList>
            <person name="Robinson A.J."/>
            <person name="Natvig D.O."/>
        </authorList>
    </citation>
    <scope>NUCLEOTIDE SEQUENCE [LARGE SCALE GENOMIC DNA]</scope>
    <source>
        <strain evidence="4 5">CBS 609.92</strain>
    </source>
</reference>
<dbReference type="CDD" id="cd00067">
    <property type="entry name" value="GAL4"/>
    <property type="match status" value="1"/>
</dbReference>
<dbReference type="PANTHER" id="PTHR47784:SF5">
    <property type="entry name" value="STEROL UPTAKE CONTROL PROTEIN 2"/>
    <property type="match status" value="1"/>
</dbReference>
<evidence type="ECO:0000256" key="1">
    <source>
        <dbReference type="ARBA" id="ARBA00023242"/>
    </source>
</evidence>
<dbReference type="Proteomes" id="UP000294003">
    <property type="component" value="Unassembled WGS sequence"/>
</dbReference>
<dbReference type="Pfam" id="PF00172">
    <property type="entry name" value="Zn_clus"/>
    <property type="match status" value="1"/>
</dbReference>
<keyword evidence="1" id="KW-0539">Nucleus</keyword>
<evidence type="ECO:0000313" key="4">
    <source>
        <dbReference type="EMBL" id="RYO81806.1"/>
    </source>
</evidence>
<protein>
    <recommendedName>
        <fullName evidence="3">Zn(2)-C6 fungal-type domain-containing protein</fullName>
    </recommendedName>
</protein>
<proteinExistence type="predicted"/>
<name>A0ABY0H4Y9_9PEZI</name>
<dbReference type="InterPro" id="IPR036864">
    <property type="entry name" value="Zn2-C6_fun-type_DNA-bd_sf"/>
</dbReference>
<gene>
    <name evidence="4" type="ORF">DL762_006931</name>
</gene>
<feature type="region of interest" description="Disordered" evidence="2">
    <location>
        <begin position="499"/>
        <end position="530"/>
    </location>
</feature>
<dbReference type="InterPro" id="IPR001138">
    <property type="entry name" value="Zn2Cys6_DnaBD"/>
</dbReference>
<keyword evidence="5" id="KW-1185">Reference proteome</keyword>
<organism evidence="4 5">
    <name type="scientific">Monosporascus cannonballus</name>
    <dbReference type="NCBI Taxonomy" id="155416"/>
    <lineage>
        <taxon>Eukaryota</taxon>
        <taxon>Fungi</taxon>
        <taxon>Dikarya</taxon>
        <taxon>Ascomycota</taxon>
        <taxon>Pezizomycotina</taxon>
        <taxon>Sordariomycetes</taxon>
        <taxon>Xylariomycetidae</taxon>
        <taxon>Xylariales</taxon>
        <taxon>Xylariales incertae sedis</taxon>
        <taxon>Monosporascus</taxon>
    </lineage>
</organism>
<sequence length="530" mass="59942">MRSALLHSVVEAQEAHLDETNKSQKPYYAKRPHRKSRAGCRNCKRRKVKCSEEKPACRACTLRKEACVYPDGASKRSAAPLLGSAVVTSPVRASSPQFAENDLFQVVCSEPLFRPAPMSDADDMKMLWFWTAESFNSFSIKNFQSTIVEPVLKVKVVEHAFRSPFLMDTLMALSALQMETVTRGISPQRAAMYRTKAFAGCRSAIEAARPMDLPGLLACSLLMTALSSHVFRDPDRRRLYIVDWMQVWTGIDLIFDLMSTRAVQESGLGVLFYRPPVDLERAATYIPNNLLFMVTSIKPEDDDYQWQQVYYNALRHLGTLYMELDHGFSPVLSLRVVTFPTYLKHLIPLGREHRPRTLIILAHYLCFTKLGPNVWWMEGIADPEIDLICQMVGNEWGHLLRIPKKVRNAEDRNEIANIITDNRNWILDEEDSYERHVHVTSQSDLGLGGELPVALELRQPSPLPPKDLYLTPEGPLMDKMKEIDALICGTNLIYHVTSRPRSPSSLAGQSSPSTSSFVSSTEQSQPESRP</sequence>
<dbReference type="SUPFAM" id="SSF57701">
    <property type="entry name" value="Zn2/Cys6 DNA-binding domain"/>
    <property type="match status" value="1"/>
</dbReference>
<dbReference type="PROSITE" id="PS00463">
    <property type="entry name" value="ZN2_CY6_FUNGAL_1"/>
    <property type="match status" value="1"/>
</dbReference>
<accession>A0ABY0H4Y9</accession>
<evidence type="ECO:0000259" key="3">
    <source>
        <dbReference type="PROSITE" id="PS50048"/>
    </source>
</evidence>
<feature type="domain" description="Zn(2)-C6 fungal-type" evidence="3">
    <location>
        <begin position="39"/>
        <end position="69"/>
    </location>
</feature>
<dbReference type="InterPro" id="IPR053157">
    <property type="entry name" value="Sterol_Uptake_Regulator"/>
</dbReference>
<dbReference type="PROSITE" id="PS50048">
    <property type="entry name" value="ZN2_CY6_FUNGAL_2"/>
    <property type="match status" value="1"/>
</dbReference>
<evidence type="ECO:0000313" key="5">
    <source>
        <dbReference type="Proteomes" id="UP000294003"/>
    </source>
</evidence>
<comment type="caution">
    <text evidence="4">The sequence shown here is derived from an EMBL/GenBank/DDBJ whole genome shotgun (WGS) entry which is preliminary data.</text>
</comment>
<feature type="compositionally biased region" description="Low complexity" evidence="2">
    <location>
        <begin position="500"/>
        <end position="530"/>
    </location>
</feature>
<dbReference type="SMART" id="SM00066">
    <property type="entry name" value="GAL4"/>
    <property type="match status" value="1"/>
</dbReference>
<dbReference type="PANTHER" id="PTHR47784">
    <property type="entry name" value="STEROL UPTAKE CONTROL PROTEIN 2"/>
    <property type="match status" value="1"/>
</dbReference>
<evidence type="ECO:0000256" key="2">
    <source>
        <dbReference type="SAM" id="MobiDB-lite"/>
    </source>
</evidence>
<dbReference type="Gene3D" id="4.10.240.10">
    <property type="entry name" value="Zn(2)-C6 fungal-type DNA-binding domain"/>
    <property type="match status" value="1"/>
</dbReference>